<name>A0A411MLN8_9PSED</name>
<gene>
    <name evidence="1" type="ORF">EXN22_19160</name>
</gene>
<dbReference type="OrthoDB" id="7011466at2"/>
<dbReference type="AlphaFoldDB" id="A0A411MLN8"/>
<proteinExistence type="predicted"/>
<dbReference type="EMBL" id="CP035952">
    <property type="protein sequence ID" value="QBF27703.1"/>
    <property type="molecule type" value="Genomic_DNA"/>
</dbReference>
<accession>A0A411MLN8</accession>
<evidence type="ECO:0000313" key="1">
    <source>
        <dbReference type="EMBL" id="QBF27703.1"/>
    </source>
</evidence>
<keyword evidence="2" id="KW-1185">Reference proteome</keyword>
<reference evidence="1 2" key="1">
    <citation type="submission" date="2019-02" db="EMBL/GenBank/DDBJ databases">
        <title>Complete genome sequence of Pseudomonas sp. SNU WT1 isolated from rainbow trout.</title>
        <authorList>
            <person name="Oh W.T."/>
            <person name="Park S.C."/>
        </authorList>
    </citation>
    <scope>NUCLEOTIDE SEQUENCE [LARGE SCALE GENOMIC DNA]</scope>
    <source>
        <strain evidence="1 2">SNU WT1</strain>
    </source>
</reference>
<evidence type="ECO:0000313" key="2">
    <source>
        <dbReference type="Proteomes" id="UP000291130"/>
    </source>
</evidence>
<dbReference type="KEGG" id="ptk:EXN22_19160"/>
<sequence length="135" mass="15135">MRSEGIGSPPHALPVTQTVHSLEARMGQVPARFDGLYQQLLSMGGQGAQALYRCIRGWPMGQGSDPAYRTVAAQLAVVLQVLQQLKADGLEEHVLYQEMRGVHTRVFGVDLQMKAFLQQAMNPQWEEDSREEVEW</sequence>
<dbReference type="Proteomes" id="UP000291130">
    <property type="component" value="Chromosome"/>
</dbReference>
<organism evidence="1 2">
    <name type="scientific">Pseudomonas tructae</name>
    <dbReference type="NCBI Taxonomy" id="2518644"/>
    <lineage>
        <taxon>Bacteria</taxon>
        <taxon>Pseudomonadati</taxon>
        <taxon>Pseudomonadota</taxon>
        <taxon>Gammaproteobacteria</taxon>
        <taxon>Pseudomonadales</taxon>
        <taxon>Pseudomonadaceae</taxon>
        <taxon>Pseudomonas</taxon>
    </lineage>
</organism>
<protein>
    <submittedName>
        <fullName evidence="1">Uncharacterized protein</fullName>
    </submittedName>
</protein>
<dbReference type="RefSeq" id="WP_130265548.1">
    <property type="nucleotide sequence ID" value="NZ_CP035952.1"/>
</dbReference>